<proteinExistence type="predicted"/>
<dbReference type="Proteomes" id="UP000324222">
    <property type="component" value="Unassembled WGS sequence"/>
</dbReference>
<dbReference type="AlphaFoldDB" id="A0A5B7EAL7"/>
<sequence length="116" mass="12729">MCPSTEAVDSVSSLQAFISVPSLLFPGPPSCLISILHLHHSSSCFLITYSPLIPRSLLFLVQPGHAPPPQGLEIKTRPPPPPPPPAFLAAMWRNRHLAFSVATKRTKMPRIHNIPR</sequence>
<reference evidence="1 2" key="1">
    <citation type="submission" date="2019-05" db="EMBL/GenBank/DDBJ databases">
        <title>Another draft genome of Portunus trituberculatus and its Hox gene families provides insights of decapod evolution.</title>
        <authorList>
            <person name="Jeong J.-H."/>
            <person name="Song I."/>
            <person name="Kim S."/>
            <person name="Choi T."/>
            <person name="Kim D."/>
            <person name="Ryu S."/>
            <person name="Kim W."/>
        </authorList>
    </citation>
    <scope>NUCLEOTIDE SEQUENCE [LARGE SCALE GENOMIC DNA]</scope>
    <source>
        <tissue evidence="1">Muscle</tissue>
    </source>
</reference>
<comment type="caution">
    <text evidence="1">The sequence shown here is derived from an EMBL/GenBank/DDBJ whole genome shotgun (WGS) entry which is preliminary data.</text>
</comment>
<dbReference type="EMBL" id="VSRR010002403">
    <property type="protein sequence ID" value="MPC31270.1"/>
    <property type="molecule type" value="Genomic_DNA"/>
</dbReference>
<gene>
    <name evidence="1" type="ORF">E2C01_024555</name>
</gene>
<accession>A0A5B7EAL7</accession>
<protein>
    <submittedName>
        <fullName evidence="1">Uncharacterized protein</fullName>
    </submittedName>
</protein>
<evidence type="ECO:0000313" key="1">
    <source>
        <dbReference type="EMBL" id="MPC31270.1"/>
    </source>
</evidence>
<evidence type="ECO:0000313" key="2">
    <source>
        <dbReference type="Proteomes" id="UP000324222"/>
    </source>
</evidence>
<organism evidence="1 2">
    <name type="scientific">Portunus trituberculatus</name>
    <name type="common">Swimming crab</name>
    <name type="synonym">Neptunus trituberculatus</name>
    <dbReference type="NCBI Taxonomy" id="210409"/>
    <lineage>
        <taxon>Eukaryota</taxon>
        <taxon>Metazoa</taxon>
        <taxon>Ecdysozoa</taxon>
        <taxon>Arthropoda</taxon>
        <taxon>Crustacea</taxon>
        <taxon>Multicrustacea</taxon>
        <taxon>Malacostraca</taxon>
        <taxon>Eumalacostraca</taxon>
        <taxon>Eucarida</taxon>
        <taxon>Decapoda</taxon>
        <taxon>Pleocyemata</taxon>
        <taxon>Brachyura</taxon>
        <taxon>Eubrachyura</taxon>
        <taxon>Portunoidea</taxon>
        <taxon>Portunidae</taxon>
        <taxon>Portuninae</taxon>
        <taxon>Portunus</taxon>
    </lineage>
</organism>
<keyword evidence="2" id="KW-1185">Reference proteome</keyword>
<name>A0A5B7EAL7_PORTR</name>